<dbReference type="InterPro" id="IPR031424">
    <property type="entry name" value="QVR-like"/>
</dbReference>
<keyword evidence="2" id="KW-0325">Glycoprotein</keyword>
<organism evidence="4">
    <name type="scientific">Mesocestoides corti</name>
    <name type="common">Flatworm</name>
    <dbReference type="NCBI Taxonomy" id="53468"/>
    <lineage>
        <taxon>Eukaryota</taxon>
        <taxon>Metazoa</taxon>
        <taxon>Spiralia</taxon>
        <taxon>Lophotrochozoa</taxon>
        <taxon>Platyhelminthes</taxon>
        <taxon>Cestoda</taxon>
        <taxon>Eucestoda</taxon>
        <taxon>Cyclophyllidea</taxon>
        <taxon>Mesocestoididae</taxon>
        <taxon>Mesocestoides</taxon>
    </lineage>
</organism>
<dbReference type="Pfam" id="PF17064">
    <property type="entry name" value="QVR"/>
    <property type="match status" value="1"/>
</dbReference>
<keyword evidence="1 3" id="KW-0732">Signal</keyword>
<dbReference type="GO" id="GO:0030431">
    <property type="term" value="P:sleep"/>
    <property type="evidence" value="ECO:0007669"/>
    <property type="project" value="InterPro"/>
</dbReference>
<name>A0A5K3FB28_MESCO</name>
<feature type="signal peptide" evidence="3">
    <location>
        <begin position="1"/>
        <end position="23"/>
    </location>
</feature>
<feature type="chain" id="PRO_5024461793" evidence="3">
    <location>
        <begin position="24"/>
        <end position="173"/>
    </location>
</feature>
<dbReference type="AlphaFoldDB" id="A0A5K3FB28"/>
<protein>
    <submittedName>
        <fullName evidence="4">Protein sleepless</fullName>
    </submittedName>
</protein>
<dbReference type="WBParaSite" id="MCU_006989-RA">
    <property type="protein sequence ID" value="MCU_006989-RA"/>
    <property type="gene ID" value="MCU_006989"/>
</dbReference>
<proteinExistence type="predicted"/>
<accession>A0A5K3FB28</accession>
<evidence type="ECO:0000256" key="3">
    <source>
        <dbReference type="SAM" id="SignalP"/>
    </source>
</evidence>
<reference evidence="4" key="1">
    <citation type="submission" date="2019-11" db="UniProtKB">
        <authorList>
            <consortium name="WormBaseParasite"/>
        </authorList>
    </citation>
    <scope>IDENTIFICATION</scope>
</reference>
<evidence type="ECO:0000313" key="4">
    <source>
        <dbReference type="WBParaSite" id="MCU_006989-RA"/>
    </source>
</evidence>
<sequence length="173" mass="19721">MDIYTRYVPVLLWFGLLAVHGQSLTSYERSFTPFHKNLSCYVCEPPSINLTGRTYVQWEMENRICEEPTEDFIQKCVETDTFKPRGCGKLVTKSYQQVNFGGEREVKLVRRFCASSGMKENEQKCQLTMSQGRWTEMCVCGGNACNHADNPTLTVPLLLVLLVSLRGCLEALF</sequence>
<evidence type="ECO:0000256" key="1">
    <source>
        <dbReference type="ARBA" id="ARBA00022729"/>
    </source>
</evidence>
<evidence type="ECO:0000256" key="2">
    <source>
        <dbReference type="ARBA" id="ARBA00023180"/>
    </source>
</evidence>
<dbReference type="GO" id="GO:0032222">
    <property type="term" value="P:regulation of synaptic transmission, cholinergic"/>
    <property type="evidence" value="ECO:0007669"/>
    <property type="project" value="InterPro"/>
</dbReference>